<dbReference type="RefSeq" id="WP_150585308.1">
    <property type="nucleotide sequence ID" value="NZ_CABPSE010000008.1"/>
</dbReference>
<dbReference type="InterPro" id="IPR006089">
    <property type="entry name" value="Acyl-CoA_DH_CS"/>
</dbReference>
<evidence type="ECO:0000256" key="5">
    <source>
        <dbReference type="ARBA" id="ARBA00022827"/>
    </source>
</evidence>
<dbReference type="Pfam" id="PF02771">
    <property type="entry name" value="Acyl-CoA_dh_N"/>
    <property type="match status" value="1"/>
</dbReference>
<dbReference type="InterPro" id="IPR009075">
    <property type="entry name" value="AcylCo_DH/oxidase_C"/>
</dbReference>
<dbReference type="InterPro" id="IPR009100">
    <property type="entry name" value="AcylCoA_DH/oxidase_NM_dom_sf"/>
</dbReference>
<dbReference type="PANTHER" id="PTHR48083:SF20">
    <property type="entry name" value="LONG-CHAIN SPECIFIC ACYL-COA DEHYDROGENASE, MITOCHONDRIAL"/>
    <property type="match status" value="1"/>
</dbReference>
<dbReference type="SUPFAM" id="SSF56645">
    <property type="entry name" value="Acyl-CoA dehydrogenase NM domain-like"/>
    <property type="match status" value="1"/>
</dbReference>
<dbReference type="PROSITE" id="PS00073">
    <property type="entry name" value="ACYL_COA_DH_2"/>
    <property type="match status" value="1"/>
</dbReference>
<gene>
    <name evidence="13" type="ORF">PCO31111_02663</name>
</gene>
<dbReference type="SUPFAM" id="SSF47203">
    <property type="entry name" value="Acyl-CoA dehydrogenase C-terminal domain-like"/>
    <property type="match status" value="1"/>
</dbReference>
<dbReference type="Gene3D" id="1.20.140.10">
    <property type="entry name" value="Butyryl-CoA Dehydrogenase, subunit A, domain 3"/>
    <property type="match status" value="1"/>
</dbReference>
<evidence type="ECO:0000259" key="12">
    <source>
        <dbReference type="Pfam" id="PF02771"/>
    </source>
</evidence>
<reference evidence="13 14" key="1">
    <citation type="submission" date="2019-08" db="EMBL/GenBank/DDBJ databases">
        <authorList>
            <person name="Peeters C."/>
        </authorList>
    </citation>
    <scope>NUCLEOTIDE SEQUENCE [LARGE SCALE GENOMIC DNA]</scope>
    <source>
        <strain evidence="13 14">LMG 31111</strain>
    </source>
</reference>
<keyword evidence="5" id="KW-0274">FAD</keyword>
<evidence type="ECO:0000259" key="11">
    <source>
        <dbReference type="Pfam" id="PF02770"/>
    </source>
</evidence>
<dbReference type="InterPro" id="IPR006091">
    <property type="entry name" value="Acyl-CoA_Oxase/DH_mid-dom"/>
</dbReference>
<dbReference type="GO" id="GO:0033539">
    <property type="term" value="P:fatty acid beta-oxidation using acyl-CoA dehydrogenase"/>
    <property type="evidence" value="ECO:0007669"/>
    <property type="project" value="TreeGrafter"/>
</dbReference>
<dbReference type="PROSITE" id="PS00072">
    <property type="entry name" value="ACYL_COA_DH_1"/>
    <property type="match status" value="1"/>
</dbReference>
<dbReference type="GO" id="GO:0005737">
    <property type="term" value="C:cytoplasm"/>
    <property type="evidence" value="ECO:0007669"/>
    <property type="project" value="TreeGrafter"/>
</dbReference>
<evidence type="ECO:0000256" key="1">
    <source>
        <dbReference type="ARBA" id="ARBA00001974"/>
    </source>
</evidence>
<evidence type="ECO:0000256" key="3">
    <source>
        <dbReference type="ARBA" id="ARBA00009347"/>
    </source>
</evidence>
<dbReference type="InterPro" id="IPR050741">
    <property type="entry name" value="Acyl-CoA_dehydrogenase"/>
</dbReference>
<dbReference type="Pfam" id="PF02770">
    <property type="entry name" value="Acyl-CoA_dh_M"/>
    <property type="match status" value="1"/>
</dbReference>
<dbReference type="GO" id="GO:0003995">
    <property type="term" value="F:acyl-CoA dehydrogenase activity"/>
    <property type="evidence" value="ECO:0007669"/>
    <property type="project" value="InterPro"/>
</dbReference>
<dbReference type="Gene3D" id="1.10.540.10">
    <property type="entry name" value="Acyl-CoA dehydrogenase/oxidase, N-terminal domain"/>
    <property type="match status" value="1"/>
</dbReference>
<feature type="domain" description="Acyl-CoA dehydrogenase/oxidase C-terminal" evidence="10">
    <location>
        <begin position="230"/>
        <end position="375"/>
    </location>
</feature>
<evidence type="ECO:0000256" key="7">
    <source>
        <dbReference type="ARBA" id="ARBA00037085"/>
    </source>
</evidence>
<proteinExistence type="inferred from homology"/>
<evidence type="ECO:0000256" key="8">
    <source>
        <dbReference type="ARBA" id="ARBA00040394"/>
    </source>
</evidence>
<evidence type="ECO:0000256" key="2">
    <source>
        <dbReference type="ARBA" id="ARBA00005102"/>
    </source>
</evidence>
<comment type="pathway">
    <text evidence="2">Siderophore biosynthesis; mycobactin biosynthesis.</text>
</comment>
<sequence length="375" mass="40946">MRTVFRDDHEQFRDQVQRFIANEILPFYAQWERDGVTPRTLWQKAGESGLLNCAIPAPHGLDGDFGHAAVVIEALARANCLGIGFSIHSDMVAPYLVNFGSATQQAKWLPRMTSGELIGAIAMTEPGAGSDLKAIRSRARREGDAWVLSGQKTFITNGVNAGLVVVLASTNPDLGARGLSLFVVEEGMPGFTKGPALAKIGQHCQDTCELFFDDVRLPSEALLGEENAAFEYVTRELAQERLAIALRAAASLEGMIGEAKAYLSQRKVFGRRVLDFQNTRFKLADALAKSTMLRVFLDDCLARHMKGELDAVTAAMAKLNATELQGQVLDDLLQLYGGYGYMSEYGIGRAWADARALRIFGGTSEILREIVGKQL</sequence>
<dbReference type="EMBL" id="CABPSE010000008">
    <property type="protein sequence ID" value="VVE11192.1"/>
    <property type="molecule type" value="Genomic_DNA"/>
</dbReference>
<evidence type="ECO:0000256" key="6">
    <source>
        <dbReference type="ARBA" id="ARBA00023002"/>
    </source>
</evidence>
<dbReference type="Pfam" id="PF00441">
    <property type="entry name" value="Acyl-CoA_dh_1"/>
    <property type="match status" value="1"/>
</dbReference>
<feature type="domain" description="Acyl-CoA oxidase/dehydrogenase middle" evidence="11">
    <location>
        <begin position="120"/>
        <end position="215"/>
    </location>
</feature>
<comment type="cofactor">
    <cofactor evidence="1">
        <name>FAD</name>
        <dbReference type="ChEBI" id="CHEBI:57692"/>
    </cofactor>
</comment>
<evidence type="ECO:0000313" key="14">
    <source>
        <dbReference type="Proteomes" id="UP000383971"/>
    </source>
</evidence>
<protein>
    <recommendedName>
        <fullName evidence="8">Acyl-[acyl-carrier-protein] dehydrogenase MbtN</fullName>
    </recommendedName>
    <alternativeName>
        <fullName evidence="9">Mycobactin synthase protein N</fullName>
    </alternativeName>
</protein>
<evidence type="ECO:0000256" key="4">
    <source>
        <dbReference type="ARBA" id="ARBA00022630"/>
    </source>
</evidence>
<name>A0A5E4VG44_9BURK</name>
<dbReference type="FunFam" id="2.40.110.10:FF:000002">
    <property type="entry name" value="Acyl-CoA dehydrogenase fadE12"/>
    <property type="match status" value="1"/>
</dbReference>
<dbReference type="PANTHER" id="PTHR48083">
    <property type="entry name" value="MEDIUM-CHAIN SPECIFIC ACYL-COA DEHYDROGENASE, MITOCHONDRIAL-RELATED"/>
    <property type="match status" value="1"/>
</dbReference>
<dbReference type="FunFam" id="1.20.140.10:FF:000001">
    <property type="entry name" value="Acyl-CoA dehydrogenase"/>
    <property type="match status" value="1"/>
</dbReference>
<evidence type="ECO:0000256" key="9">
    <source>
        <dbReference type="ARBA" id="ARBA00042660"/>
    </source>
</evidence>
<organism evidence="13 14">
    <name type="scientific">Pandoraea communis</name>
    <dbReference type="NCBI Taxonomy" id="2508297"/>
    <lineage>
        <taxon>Bacteria</taxon>
        <taxon>Pseudomonadati</taxon>
        <taxon>Pseudomonadota</taxon>
        <taxon>Betaproteobacteria</taxon>
        <taxon>Burkholderiales</taxon>
        <taxon>Burkholderiaceae</taxon>
        <taxon>Pandoraea</taxon>
    </lineage>
</organism>
<accession>A0A5E4VG44</accession>
<dbReference type="AlphaFoldDB" id="A0A5E4VG44"/>
<feature type="domain" description="Acyl-CoA dehydrogenase/oxidase N-terminal" evidence="12">
    <location>
        <begin position="7"/>
        <end position="116"/>
    </location>
</feature>
<evidence type="ECO:0000259" key="10">
    <source>
        <dbReference type="Pfam" id="PF00441"/>
    </source>
</evidence>
<comment type="function">
    <text evidence="7">Catalyzes the dehydrogenation at the alpha-beta position of ACP-bound acyl chains. This results in the introduction of a double bond in the lipidic chain, which is further transferred to the epsilon-amino group of lysine residue in the mycobactin core by MbtK.</text>
</comment>
<dbReference type="GO" id="GO:0050660">
    <property type="term" value="F:flavin adenine dinucleotide binding"/>
    <property type="evidence" value="ECO:0007669"/>
    <property type="project" value="InterPro"/>
</dbReference>
<dbReference type="InterPro" id="IPR013786">
    <property type="entry name" value="AcylCoA_DH/ox_N"/>
</dbReference>
<evidence type="ECO:0000313" key="13">
    <source>
        <dbReference type="EMBL" id="VVE11192.1"/>
    </source>
</evidence>
<dbReference type="InterPro" id="IPR037069">
    <property type="entry name" value="AcylCoA_DH/ox_N_sf"/>
</dbReference>
<dbReference type="Gene3D" id="2.40.110.10">
    <property type="entry name" value="Butyryl-CoA Dehydrogenase, subunit A, domain 2"/>
    <property type="match status" value="1"/>
</dbReference>
<dbReference type="Proteomes" id="UP000383971">
    <property type="component" value="Unassembled WGS sequence"/>
</dbReference>
<dbReference type="InterPro" id="IPR046373">
    <property type="entry name" value="Acyl-CoA_Oxase/DH_mid-dom_sf"/>
</dbReference>
<keyword evidence="14" id="KW-1185">Reference proteome</keyword>
<keyword evidence="6" id="KW-0560">Oxidoreductase</keyword>
<keyword evidence="4" id="KW-0285">Flavoprotein</keyword>
<dbReference type="InterPro" id="IPR036250">
    <property type="entry name" value="AcylCo_DH-like_C"/>
</dbReference>
<comment type="similarity">
    <text evidence="3">Belongs to the acyl-CoA dehydrogenase family.</text>
</comment>